<evidence type="ECO:0000313" key="1">
    <source>
        <dbReference type="EMBL" id="SCW03238.1"/>
    </source>
</evidence>
<reference evidence="1 2" key="1">
    <citation type="submission" date="2016-03" db="EMBL/GenBank/DDBJ databases">
        <authorList>
            <person name="Devillers H."/>
        </authorList>
    </citation>
    <scope>NUCLEOTIDE SEQUENCE [LARGE SCALE GENOMIC DNA]</scope>
    <source>
        <strain evidence="1">CBS 6772</strain>
    </source>
</reference>
<proteinExistence type="predicted"/>
<dbReference type="Proteomes" id="UP000190831">
    <property type="component" value="Chromosome G"/>
</dbReference>
<organism evidence="1 2">
    <name type="scientific">Lachancea fermentati</name>
    <name type="common">Zygosaccharomyces fermentati</name>
    <dbReference type="NCBI Taxonomy" id="4955"/>
    <lineage>
        <taxon>Eukaryota</taxon>
        <taxon>Fungi</taxon>
        <taxon>Dikarya</taxon>
        <taxon>Ascomycota</taxon>
        <taxon>Saccharomycotina</taxon>
        <taxon>Saccharomycetes</taxon>
        <taxon>Saccharomycetales</taxon>
        <taxon>Saccharomycetaceae</taxon>
        <taxon>Lachancea</taxon>
    </lineage>
</organism>
<gene>
    <name evidence="1" type="ORF">LAFE_0G06040G</name>
</gene>
<dbReference type="AlphaFoldDB" id="A0A1G4MHA1"/>
<name>A0A1G4MHA1_LACFM</name>
<dbReference type="OrthoDB" id="4035860at2759"/>
<evidence type="ECO:0000313" key="2">
    <source>
        <dbReference type="Proteomes" id="UP000190831"/>
    </source>
</evidence>
<protein>
    <submittedName>
        <fullName evidence="1">LAFE_0G06040g1_1</fullName>
    </submittedName>
</protein>
<accession>A0A1G4MHA1</accession>
<dbReference type="OMA" id="HANSIHT"/>
<keyword evidence="2" id="KW-1185">Reference proteome</keyword>
<dbReference type="EMBL" id="LT598486">
    <property type="protein sequence ID" value="SCW03238.1"/>
    <property type="molecule type" value="Genomic_DNA"/>
</dbReference>
<sequence>MSQHHDNLFQERKRKLSIWVKRIMQPNKDQTRYVNRTAHGKARTRRQVLERDVKSGDSSLVPILDPRERRLHDKEQGAISFDEPVREGSTGLKVEFDHTNDNASTAPLFSHCSSSVKSSIFSDSTSMQSTRATVFSNKTFDTNSSTVGIPPASILDRARHTSAAAQGAASIFSLTTTHHTSQANSIRQYPLYRNNSTHTVNTTATVASQRADRV</sequence>